<feature type="compositionally biased region" description="Basic and acidic residues" evidence="1">
    <location>
        <begin position="378"/>
        <end position="387"/>
    </location>
</feature>
<evidence type="ECO:0000256" key="2">
    <source>
        <dbReference type="SAM" id="SignalP"/>
    </source>
</evidence>
<feature type="compositionally biased region" description="Pro residues" evidence="1">
    <location>
        <begin position="977"/>
        <end position="986"/>
    </location>
</feature>
<name>A0ABQ8V799_9AGAR</name>
<gene>
    <name evidence="3" type="ORF">C8R41DRAFT_968057</name>
</gene>
<sequence length="986" mass="111709">MHLPRSVFSVRQLDLFLWLLRVNGIEDATSVKTMKDLDTKLQNLYGIQTYKYKGAFGHLYYVNSLADIVSQMCNPQVRDHLSFYPEDRGVENLSEARQFARWLHEIPDDELGPMVRLGPTGQSHDYYIFEPAMLRSGVMCMPHRWFKRQEKFYAKCWRLEETVHYNASKGWKVIKGDGEFVVNEDEFLLCFKQLVEGKRELYGNITDVTKIEGILDTSTAPPTWTDWTLTNPVVGNEWRQKANGAECLSFPIWLYCDDTSGNTSKRWNAHNSFLFTAAGLPRSEASKEYNVHFLATSNSAPTLEMLDGIADQLHDCQENGIWAWDSKTQRRVLLLVCVLALLGDNPMQSEFACHIGLRGKFFCRTCWVKGKDAKIEHATVPEERDTSSGDDESDTQSVDSVSTSASKGGKRKKRKVFKESLQSMYNRVKSFVKPGKLRTKNETIAALKSQFVHAETVGTAKKLEEMRTASGIKDTYQMFFINRLLKRRQNLDNEPLPASTDPMSPVWRIRGLDPHSDTPVEILHVVLLGFVKYLWRDVIDNQLKKNADKKKELATRLSSLDITGLGIESKLAGDTLVNHYGSLTGSDFRKICQVAPFVLEGFVNNECYQTWLSLSKLVPLIWQPEIKSLDSYIVLLQHEIEQFLLYAAKWSIRWFNKPKFHILVHLPEHIRRFGPAILFATEVFESYNAVIRAKSIHSNRLAPSRDIAWAFAKQNRIRHMLSGDNVVGSLDSTGMASTGLYLYAKYVAGSCILDTSSSAQKWVNTAVGRLAAETSLYTPQEKAECSFHRAKHFLSTNGDKCSPLDFVACSAPSVNAFCIDGISVVRIQEALGCKRGIYPIKIIDCVLVEAFHVSTTASGQGMPRLSPSRQYFAVPPSTIHCCLNVQHDCIRNKCQIEGKAPVRQEREKTSKLKDVVVHKGVLEDWVLNTAQMRDAQYLQRFRIPVSPLPLAYVLEKSTAREWAAQNPRKHAHAPAPRMLPNPPQLP</sequence>
<proteinExistence type="predicted"/>
<reference evidence="3" key="1">
    <citation type="submission" date="2022-08" db="EMBL/GenBank/DDBJ databases">
        <title>A Global Phylogenomic Analysis of the Shiitake Genus Lentinula.</title>
        <authorList>
            <consortium name="DOE Joint Genome Institute"/>
            <person name="Sierra-Patev S."/>
            <person name="Min B."/>
            <person name="Naranjo-Ortiz M."/>
            <person name="Looney B."/>
            <person name="Konkel Z."/>
            <person name="Slot J.C."/>
            <person name="Sakamoto Y."/>
            <person name="Steenwyk J.L."/>
            <person name="Rokas A."/>
            <person name="Carro J."/>
            <person name="Camarero S."/>
            <person name="Ferreira P."/>
            <person name="Molpeceres G."/>
            <person name="Ruiz-Duenas F.J."/>
            <person name="Serrano A."/>
            <person name="Henrissat B."/>
            <person name="Drula E."/>
            <person name="Hughes K.W."/>
            <person name="Mata J.L."/>
            <person name="Ishikawa N.K."/>
            <person name="Vargas-Isla R."/>
            <person name="Ushijima S."/>
            <person name="Smith C.A."/>
            <person name="Ahrendt S."/>
            <person name="Andreopoulos W."/>
            <person name="He G."/>
            <person name="Labutti K."/>
            <person name="Lipzen A."/>
            <person name="Ng V."/>
            <person name="Riley R."/>
            <person name="Sandor L."/>
            <person name="Barry K."/>
            <person name="Martinez A.T."/>
            <person name="Xiao Y."/>
            <person name="Gibbons J.G."/>
            <person name="Terashima K."/>
            <person name="Grigoriev I.V."/>
            <person name="Hibbett D.S."/>
        </authorList>
    </citation>
    <scope>NUCLEOTIDE SEQUENCE</scope>
    <source>
        <strain evidence="3">RHP3577 ss4</strain>
    </source>
</reference>
<evidence type="ECO:0000313" key="4">
    <source>
        <dbReference type="Proteomes" id="UP001150217"/>
    </source>
</evidence>
<protein>
    <submittedName>
        <fullName evidence="3">Uncharacterized protein</fullName>
    </submittedName>
</protein>
<keyword evidence="2" id="KW-0732">Signal</keyword>
<feature type="chain" id="PRO_5047092151" evidence="2">
    <location>
        <begin position="25"/>
        <end position="986"/>
    </location>
</feature>
<feature type="non-terminal residue" evidence="3">
    <location>
        <position position="986"/>
    </location>
</feature>
<feature type="region of interest" description="Disordered" evidence="1">
    <location>
        <begin position="963"/>
        <end position="986"/>
    </location>
</feature>
<dbReference type="Proteomes" id="UP001150217">
    <property type="component" value="Unassembled WGS sequence"/>
</dbReference>
<dbReference type="PANTHER" id="PTHR31912">
    <property type="entry name" value="IP13529P"/>
    <property type="match status" value="1"/>
</dbReference>
<feature type="region of interest" description="Disordered" evidence="1">
    <location>
        <begin position="378"/>
        <end position="415"/>
    </location>
</feature>
<evidence type="ECO:0000256" key="1">
    <source>
        <dbReference type="SAM" id="MobiDB-lite"/>
    </source>
</evidence>
<organism evidence="3 4">
    <name type="scientific">Lentinula lateritia</name>
    <dbReference type="NCBI Taxonomy" id="40482"/>
    <lineage>
        <taxon>Eukaryota</taxon>
        <taxon>Fungi</taxon>
        <taxon>Dikarya</taxon>
        <taxon>Basidiomycota</taxon>
        <taxon>Agaricomycotina</taxon>
        <taxon>Agaricomycetes</taxon>
        <taxon>Agaricomycetidae</taxon>
        <taxon>Agaricales</taxon>
        <taxon>Marasmiineae</taxon>
        <taxon>Omphalotaceae</taxon>
        <taxon>Lentinula</taxon>
    </lineage>
</organism>
<keyword evidence="4" id="KW-1185">Reference proteome</keyword>
<dbReference type="PANTHER" id="PTHR31912:SF34">
    <property type="entry name" value="NOTOCHORD-RELATED PROTEIN"/>
    <property type="match status" value="1"/>
</dbReference>
<dbReference type="EMBL" id="JANVFT010000081">
    <property type="protein sequence ID" value="KAJ4473242.1"/>
    <property type="molecule type" value="Genomic_DNA"/>
</dbReference>
<accession>A0ABQ8V799</accession>
<evidence type="ECO:0000313" key="3">
    <source>
        <dbReference type="EMBL" id="KAJ4473242.1"/>
    </source>
</evidence>
<feature type="compositionally biased region" description="Low complexity" evidence="1">
    <location>
        <begin position="395"/>
        <end position="407"/>
    </location>
</feature>
<comment type="caution">
    <text evidence="3">The sequence shown here is derived from an EMBL/GenBank/DDBJ whole genome shotgun (WGS) entry which is preliminary data.</text>
</comment>
<feature type="signal peptide" evidence="2">
    <location>
        <begin position="1"/>
        <end position="24"/>
    </location>
</feature>